<accession>A0ACC0UPZ7</accession>
<reference evidence="1" key="1">
    <citation type="submission" date="2022-10" db="EMBL/GenBank/DDBJ databases">
        <title>Complete Genome of Trichothecium roseum strain YXFP-22015, a Plant Pathogen Isolated from Citrus.</title>
        <authorList>
            <person name="Wang Y."/>
            <person name="Zhu L."/>
        </authorList>
    </citation>
    <scope>NUCLEOTIDE SEQUENCE</scope>
    <source>
        <strain evidence="1">YXFP-22015</strain>
    </source>
</reference>
<keyword evidence="2" id="KW-1185">Reference proteome</keyword>
<evidence type="ECO:0000313" key="1">
    <source>
        <dbReference type="EMBL" id="KAI9896110.1"/>
    </source>
</evidence>
<gene>
    <name evidence="1" type="ORF">N3K66_009010</name>
</gene>
<evidence type="ECO:0000313" key="2">
    <source>
        <dbReference type="Proteomes" id="UP001163324"/>
    </source>
</evidence>
<protein>
    <submittedName>
        <fullName evidence="1">Uncharacterized protein</fullName>
    </submittedName>
</protein>
<name>A0ACC0UPZ7_9HYPO</name>
<comment type="caution">
    <text evidence="1">The sequence shown here is derived from an EMBL/GenBank/DDBJ whole genome shotgun (WGS) entry which is preliminary data.</text>
</comment>
<sequence length="127" mass="13617">MCQRVFKIWWCLDCTTQSIFHEDPVFTPCAAESASPGTCPVARVEAEGERGFVSYTCARCAEARFAHGEVYPFGEHVVPVECCGGCCFAMGGACPMGLPADGVPCCGFLHAAMEASLRGQQGQQQQQ</sequence>
<dbReference type="EMBL" id="CM047949">
    <property type="protein sequence ID" value="KAI9896110.1"/>
    <property type="molecule type" value="Genomic_DNA"/>
</dbReference>
<dbReference type="Proteomes" id="UP001163324">
    <property type="component" value="Chromosome 10"/>
</dbReference>
<proteinExistence type="predicted"/>
<organism evidence="1 2">
    <name type="scientific">Trichothecium roseum</name>
    <dbReference type="NCBI Taxonomy" id="47278"/>
    <lineage>
        <taxon>Eukaryota</taxon>
        <taxon>Fungi</taxon>
        <taxon>Dikarya</taxon>
        <taxon>Ascomycota</taxon>
        <taxon>Pezizomycotina</taxon>
        <taxon>Sordariomycetes</taxon>
        <taxon>Hypocreomycetidae</taxon>
        <taxon>Hypocreales</taxon>
        <taxon>Hypocreales incertae sedis</taxon>
        <taxon>Trichothecium</taxon>
    </lineage>
</organism>